<organism evidence="2 3">
    <name type="scientific">Candidatus Nealsonbacteria bacterium CG23_combo_of_CG06-09_8_20_14_all_38_19</name>
    <dbReference type="NCBI Taxonomy" id="1974721"/>
    <lineage>
        <taxon>Bacteria</taxon>
        <taxon>Candidatus Nealsoniibacteriota</taxon>
    </lineage>
</organism>
<feature type="transmembrane region" description="Helical" evidence="1">
    <location>
        <begin position="6"/>
        <end position="25"/>
    </location>
</feature>
<dbReference type="Proteomes" id="UP000230273">
    <property type="component" value="Unassembled WGS sequence"/>
</dbReference>
<dbReference type="AlphaFoldDB" id="A0A2G9YXQ7"/>
<dbReference type="InterPro" id="IPR016123">
    <property type="entry name" value="Mog1/PsbP_a/b/a-sand"/>
</dbReference>
<evidence type="ECO:0000313" key="3">
    <source>
        <dbReference type="Proteomes" id="UP000230273"/>
    </source>
</evidence>
<dbReference type="Gene3D" id="3.40.1000.10">
    <property type="entry name" value="Mog1/PsbP, alpha/beta/alpha sandwich"/>
    <property type="match status" value="1"/>
</dbReference>
<proteinExistence type="predicted"/>
<evidence type="ECO:0008006" key="4">
    <source>
        <dbReference type="Google" id="ProtNLM"/>
    </source>
</evidence>
<reference evidence="2 3" key="1">
    <citation type="submission" date="2017-09" db="EMBL/GenBank/DDBJ databases">
        <title>Depth-based differentiation of microbial function through sediment-hosted aquifers and enrichment of novel symbionts in the deep terrestrial subsurface.</title>
        <authorList>
            <person name="Probst A.J."/>
            <person name="Ladd B."/>
            <person name="Jarett J.K."/>
            <person name="Geller-Mcgrath D.E."/>
            <person name="Sieber C.M."/>
            <person name="Emerson J.B."/>
            <person name="Anantharaman K."/>
            <person name="Thomas B.C."/>
            <person name="Malmstrom R."/>
            <person name="Stieglmeier M."/>
            <person name="Klingl A."/>
            <person name="Woyke T."/>
            <person name="Ryan C.M."/>
            <person name="Banfield J.F."/>
        </authorList>
    </citation>
    <scope>NUCLEOTIDE SEQUENCE [LARGE SCALE GENOMIC DNA]</scope>
    <source>
        <strain evidence="2">CG23_combo_of_CG06-09_8_20_14_all_38_19</strain>
    </source>
</reference>
<accession>A0A2G9YXQ7</accession>
<dbReference type="SUPFAM" id="SSF55724">
    <property type="entry name" value="Mog1p/PsbP-like"/>
    <property type="match status" value="1"/>
</dbReference>
<evidence type="ECO:0000313" key="2">
    <source>
        <dbReference type="EMBL" id="PIP24020.1"/>
    </source>
</evidence>
<dbReference type="Pfam" id="PF18933">
    <property type="entry name" value="PsbP_2"/>
    <property type="match status" value="1"/>
</dbReference>
<gene>
    <name evidence="2" type="ORF">COX36_00350</name>
</gene>
<keyword evidence="1" id="KW-1133">Transmembrane helix</keyword>
<name>A0A2G9YXQ7_9BACT</name>
<evidence type="ECO:0000256" key="1">
    <source>
        <dbReference type="SAM" id="Phobius"/>
    </source>
</evidence>
<keyword evidence="1" id="KW-0472">Membrane</keyword>
<sequence>MNRKKVLIIIFLIAIGGAIFGFLYYSNLLKEKVKQNNPVPTPTFTPQVNNPDTWQTYNDVEYKFSIKYPLDWKKEERYMGMAVIFFSPKENDLDEFQESVNVTIEDLSWRKNKDSITLDDYAKESITSLKASLSDFKLLEGDFYVLDKNPAYKIVFSAVRNGENLKYIMIFTIRETIAYLVTYTAKENKFTDYEKIANEIIESFTPLERPTP</sequence>
<comment type="caution">
    <text evidence="2">The sequence shown here is derived from an EMBL/GenBank/DDBJ whole genome shotgun (WGS) entry which is preliminary data.</text>
</comment>
<dbReference type="EMBL" id="PCRP01000004">
    <property type="protein sequence ID" value="PIP24020.1"/>
    <property type="molecule type" value="Genomic_DNA"/>
</dbReference>
<protein>
    <recommendedName>
        <fullName evidence="4">PsbP C-terminal domain-containing protein</fullName>
    </recommendedName>
</protein>
<keyword evidence="1" id="KW-0812">Transmembrane</keyword>